<name>A0A0B5CIK5_NEIEG</name>
<proteinExistence type="predicted"/>
<reference evidence="2 3" key="2">
    <citation type="journal article" date="2015" name="PLoS Genet.">
        <title>Common Cell Shape Evolution of Two Nasopharyngeal Pathogens.</title>
        <authorList>
            <person name="Veyrier F.J."/>
            <person name="Biais N."/>
            <person name="Morales P."/>
            <person name="Belkacem N."/>
            <person name="Guilhen C."/>
            <person name="Ranjeva S."/>
            <person name="Sismeiro O."/>
            <person name="Pehau-Arnaudet G."/>
            <person name="Rocha E.P."/>
            <person name="Werts C."/>
            <person name="Taha M.K."/>
            <person name="Boneca I.G."/>
        </authorList>
    </citation>
    <scope>NUCLEOTIDE SEQUENCE [LARGE SCALE GENOMIC DNA]</scope>
    <source>
        <strain evidence="2 3">ATCC 29315</strain>
    </source>
</reference>
<accession>A0A0B5CIK5</accession>
<dbReference type="KEGG" id="nel:NELON_08265"/>
<organism evidence="2 3">
    <name type="scientific">Neisseria elongata subsp. glycolytica ATCC 29315</name>
    <dbReference type="NCBI Taxonomy" id="546263"/>
    <lineage>
        <taxon>Bacteria</taxon>
        <taxon>Pseudomonadati</taxon>
        <taxon>Pseudomonadota</taxon>
        <taxon>Betaproteobacteria</taxon>
        <taxon>Neisseriales</taxon>
        <taxon>Neisseriaceae</taxon>
        <taxon>Neisseria</taxon>
    </lineage>
</organism>
<evidence type="ECO:0000256" key="1">
    <source>
        <dbReference type="SAM" id="Phobius"/>
    </source>
</evidence>
<dbReference type="RefSeq" id="WP_041961448.1">
    <property type="nucleotide sequence ID" value="NZ_CP007726.1"/>
</dbReference>
<gene>
    <name evidence="2" type="ORF">NELON_08265</name>
</gene>
<keyword evidence="3" id="KW-1185">Reference proteome</keyword>
<dbReference type="AlphaFoldDB" id="A0A0B5CIK5"/>
<sequence>MKNQQPLQQYFDVYITYPPGINQDQVNENIRQNLSSEEAEEVILALEENRQALMVERCTNEERLNAQHYFGYLGLDVIIRVSLELMPDEDNNDHVDNASFPVPQCPVCFTIFEDPDTTQCPTCQLHLRTATEAYIYRKRIEWQERIAFEHRKQHELAYRMLRERQAEEKRIRKQIRNELETELLEELGILDSWQSVFYNKKIIISFAFIILFVIIFTSLGYFLAQIIIK</sequence>
<dbReference type="HOGENOM" id="CLU_075785_0_0_4"/>
<feature type="transmembrane region" description="Helical" evidence="1">
    <location>
        <begin position="202"/>
        <end position="224"/>
    </location>
</feature>
<keyword evidence="1" id="KW-1133">Transmembrane helix</keyword>
<dbReference type="PATRIC" id="fig|546263.7.peg.1773"/>
<protein>
    <submittedName>
        <fullName evidence="2">Uncharacterized protein</fullName>
    </submittedName>
</protein>
<dbReference type="EMBL" id="CP007726">
    <property type="protein sequence ID" value="AJE18883.1"/>
    <property type="molecule type" value="Genomic_DNA"/>
</dbReference>
<evidence type="ECO:0000313" key="3">
    <source>
        <dbReference type="Proteomes" id="UP000031392"/>
    </source>
</evidence>
<evidence type="ECO:0000313" key="2">
    <source>
        <dbReference type="EMBL" id="AJE18883.1"/>
    </source>
</evidence>
<reference evidence="3" key="1">
    <citation type="submission" date="2014-05" db="EMBL/GenBank/DDBJ databases">
        <title>Complete Genome sequence of Neisseria elongata subsp. glycolytica.</title>
        <authorList>
            <person name="Veyrier F.J."/>
            <person name="Taha M.-K."/>
        </authorList>
    </citation>
    <scope>NUCLEOTIDE SEQUENCE [LARGE SCALE GENOMIC DNA]</scope>
    <source>
        <strain evidence="3">ATCC 29315</strain>
    </source>
</reference>
<dbReference type="Proteomes" id="UP000031392">
    <property type="component" value="Chromosome"/>
</dbReference>
<keyword evidence="1" id="KW-0472">Membrane</keyword>
<keyword evidence="1" id="KW-0812">Transmembrane</keyword>